<feature type="domain" description="HAMP" evidence="16">
    <location>
        <begin position="176"/>
        <end position="229"/>
    </location>
</feature>
<dbReference type="CDD" id="cd06225">
    <property type="entry name" value="HAMP"/>
    <property type="match status" value="1"/>
</dbReference>
<comment type="subcellular location">
    <subcellularLocation>
        <location evidence="2">Cell membrane</location>
        <topology evidence="2">Multi-pass membrane protein</topology>
    </subcellularLocation>
</comment>
<evidence type="ECO:0000313" key="17">
    <source>
        <dbReference type="EMBL" id="BDQ35514.1"/>
    </source>
</evidence>
<evidence type="ECO:0000256" key="12">
    <source>
        <dbReference type="ARBA" id="ARBA00023012"/>
    </source>
</evidence>
<dbReference type="RefSeq" id="WP_264982411.1">
    <property type="nucleotide sequence ID" value="NZ_AP026708.1"/>
</dbReference>
<dbReference type="SMART" id="SM00388">
    <property type="entry name" value="HisKA"/>
    <property type="match status" value="1"/>
</dbReference>
<dbReference type="Gene3D" id="3.30.565.10">
    <property type="entry name" value="Histidine kinase-like ATPase, C-terminal domain"/>
    <property type="match status" value="1"/>
</dbReference>
<dbReference type="SMART" id="SM00387">
    <property type="entry name" value="HATPase_c"/>
    <property type="match status" value="1"/>
</dbReference>
<keyword evidence="6" id="KW-0808">Transferase</keyword>
<keyword evidence="13 14" id="KW-0472">Membrane</keyword>
<dbReference type="InterPro" id="IPR003661">
    <property type="entry name" value="HisK_dim/P_dom"/>
</dbReference>
<keyword evidence="18" id="KW-1185">Reference proteome</keyword>
<evidence type="ECO:0000256" key="13">
    <source>
        <dbReference type="ARBA" id="ARBA00023136"/>
    </source>
</evidence>
<feature type="transmembrane region" description="Helical" evidence="14">
    <location>
        <begin position="12"/>
        <end position="34"/>
    </location>
</feature>
<accession>A0ABM8AVT9</accession>
<evidence type="ECO:0000256" key="10">
    <source>
        <dbReference type="ARBA" id="ARBA00022840"/>
    </source>
</evidence>
<dbReference type="InterPro" id="IPR050398">
    <property type="entry name" value="HssS/ArlS-like"/>
</dbReference>
<name>A0ABM8AVT9_9BACT</name>
<dbReference type="InterPro" id="IPR033417">
    <property type="entry name" value="CHASE8"/>
</dbReference>
<evidence type="ECO:0000256" key="8">
    <source>
        <dbReference type="ARBA" id="ARBA00022741"/>
    </source>
</evidence>
<evidence type="ECO:0000256" key="5">
    <source>
        <dbReference type="ARBA" id="ARBA00022553"/>
    </source>
</evidence>
<evidence type="ECO:0000256" key="9">
    <source>
        <dbReference type="ARBA" id="ARBA00022777"/>
    </source>
</evidence>
<feature type="transmembrane region" description="Helical" evidence="14">
    <location>
        <begin position="149"/>
        <end position="168"/>
    </location>
</feature>
<evidence type="ECO:0000256" key="6">
    <source>
        <dbReference type="ARBA" id="ARBA00022679"/>
    </source>
</evidence>
<dbReference type="Pfam" id="PF17152">
    <property type="entry name" value="CHASE8"/>
    <property type="match status" value="1"/>
</dbReference>
<evidence type="ECO:0000256" key="11">
    <source>
        <dbReference type="ARBA" id="ARBA00022989"/>
    </source>
</evidence>
<dbReference type="SUPFAM" id="SSF158472">
    <property type="entry name" value="HAMP domain-like"/>
    <property type="match status" value="1"/>
</dbReference>
<evidence type="ECO:0000256" key="1">
    <source>
        <dbReference type="ARBA" id="ARBA00000085"/>
    </source>
</evidence>
<dbReference type="InterPro" id="IPR036890">
    <property type="entry name" value="HATPase_C_sf"/>
</dbReference>
<evidence type="ECO:0000256" key="3">
    <source>
        <dbReference type="ARBA" id="ARBA00012438"/>
    </source>
</evidence>
<keyword evidence="11 14" id="KW-1133">Transmembrane helix</keyword>
<evidence type="ECO:0000256" key="4">
    <source>
        <dbReference type="ARBA" id="ARBA00022475"/>
    </source>
</evidence>
<dbReference type="CDD" id="cd00075">
    <property type="entry name" value="HATPase"/>
    <property type="match status" value="1"/>
</dbReference>
<sequence length="510" mass="56648">MTEQRLRPLGRKIVAAILSITLLALGLFFVLNIIPMMYGFRTNAADRARTLAELMGSSLSASVDFEDDEAARENLAALSLIPEVTGAAVLLDDGTVFVSFEDAPAVEDASDVSVRMGLSELTVAAPVPAAHQGSVVVIGMSLDGQWSFIRGYFVNGCLISVVVFLFCFKVAGVVRRKLGGPLHELTRVVHDISRSRDYSRRVEHESDDEIGVLVAEFNSMLEKIEHRDRRLGRHREMLEQRVQERTLQLESKQLELIRNNNQLYREIRKRNQAEMIKDEVERINRHDLKSGLSLVIGYPELLLTEGGLTDRQERLIKRIRSAGYRMLDMIRNHLDMFKMEKGVYALHTGRIDLVEVLCELEEEFMPLLTSRGVRLDMAVNGVEAVGDEVFLISGEGPLLRTLCRNLIQNAIEASAEGDVVTVSLDDGERKTLTLSNPAPVPEPIRRRFFDKYVTAGKENGTGLGTYHAALIARTHGANISMKTDDATGTVMQVVFREKGAGQISVSAASD</sequence>
<evidence type="ECO:0000256" key="7">
    <source>
        <dbReference type="ARBA" id="ARBA00022692"/>
    </source>
</evidence>
<dbReference type="PROSITE" id="PS50885">
    <property type="entry name" value="HAMP"/>
    <property type="match status" value="1"/>
</dbReference>
<gene>
    <name evidence="17" type="ORF">JCM14722_30560</name>
</gene>
<dbReference type="CDD" id="cd00082">
    <property type="entry name" value="HisKA"/>
    <property type="match status" value="1"/>
</dbReference>
<keyword evidence="9" id="KW-0418">Kinase</keyword>
<evidence type="ECO:0000256" key="2">
    <source>
        <dbReference type="ARBA" id="ARBA00004651"/>
    </source>
</evidence>
<dbReference type="SUPFAM" id="SSF55874">
    <property type="entry name" value="ATPase domain of HSP90 chaperone/DNA topoisomerase II/histidine kinase"/>
    <property type="match status" value="1"/>
</dbReference>
<evidence type="ECO:0000259" key="16">
    <source>
        <dbReference type="PROSITE" id="PS50885"/>
    </source>
</evidence>
<dbReference type="InterPro" id="IPR005467">
    <property type="entry name" value="His_kinase_dom"/>
</dbReference>
<dbReference type="Pfam" id="PF00512">
    <property type="entry name" value="HisKA"/>
    <property type="match status" value="1"/>
</dbReference>
<protein>
    <recommendedName>
        <fullName evidence="3">histidine kinase</fullName>
        <ecNumber evidence="3">2.7.13.3</ecNumber>
    </recommendedName>
</protein>
<dbReference type="SMART" id="SM00304">
    <property type="entry name" value="HAMP"/>
    <property type="match status" value="1"/>
</dbReference>
<dbReference type="InterPro" id="IPR036097">
    <property type="entry name" value="HisK_dim/P_sf"/>
</dbReference>
<evidence type="ECO:0000259" key="15">
    <source>
        <dbReference type="PROSITE" id="PS50109"/>
    </source>
</evidence>
<reference evidence="17" key="1">
    <citation type="submission" date="2022-08" db="EMBL/GenBank/DDBJ databases">
        <title>Genome Sequence of the sulphate-reducing bacterium, Pseudodesulfovibrio portus JCM14722.</title>
        <authorList>
            <person name="Kondo R."/>
            <person name="Kataoka T."/>
        </authorList>
    </citation>
    <scope>NUCLEOTIDE SEQUENCE</scope>
    <source>
        <strain evidence="17">JCM 14722</strain>
    </source>
</reference>
<dbReference type="EMBL" id="AP026708">
    <property type="protein sequence ID" value="BDQ35514.1"/>
    <property type="molecule type" value="Genomic_DNA"/>
</dbReference>
<feature type="domain" description="Histidine kinase" evidence="15">
    <location>
        <begin position="283"/>
        <end position="499"/>
    </location>
</feature>
<comment type="catalytic activity">
    <reaction evidence="1">
        <text>ATP + protein L-histidine = ADP + protein N-phospho-L-histidine.</text>
        <dbReference type="EC" id="2.7.13.3"/>
    </reaction>
</comment>
<dbReference type="PANTHER" id="PTHR45528">
    <property type="entry name" value="SENSOR HISTIDINE KINASE CPXA"/>
    <property type="match status" value="1"/>
</dbReference>
<dbReference type="Pfam" id="PF02518">
    <property type="entry name" value="HATPase_c"/>
    <property type="match status" value="1"/>
</dbReference>
<evidence type="ECO:0000256" key="14">
    <source>
        <dbReference type="SAM" id="Phobius"/>
    </source>
</evidence>
<dbReference type="Gene3D" id="6.10.340.10">
    <property type="match status" value="1"/>
</dbReference>
<dbReference type="InterPro" id="IPR003594">
    <property type="entry name" value="HATPase_dom"/>
</dbReference>
<dbReference type="Gene3D" id="1.10.287.130">
    <property type="match status" value="1"/>
</dbReference>
<organism evidence="17 18">
    <name type="scientific">Pseudodesulfovibrio portus</name>
    <dbReference type="NCBI Taxonomy" id="231439"/>
    <lineage>
        <taxon>Bacteria</taxon>
        <taxon>Pseudomonadati</taxon>
        <taxon>Thermodesulfobacteriota</taxon>
        <taxon>Desulfovibrionia</taxon>
        <taxon>Desulfovibrionales</taxon>
        <taxon>Desulfovibrionaceae</taxon>
    </lineage>
</organism>
<keyword evidence="5" id="KW-0597">Phosphoprotein</keyword>
<keyword evidence="8" id="KW-0547">Nucleotide-binding</keyword>
<dbReference type="EC" id="2.7.13.3" evidence="3"/>
<keyword evidence="4" id="KW-1003">Cell membrane</keyword>
<dbReference type="Proteomes" id="UP001061361">
    <property type="component" value="Chromosome"/>
</dbReference>
<keyword evidence="7 14" id="KW-0812">Transmembrane</keyword>
<proteinExistence type="predicted"/>
<dbReference type="Pfam" id="PF00672">
    <property type="entry name" value="HAMP"/>
    <property type="match status" value="1"/>
</dbReference>
<dbReference type="PROSITE" id="PS50109">
    <property type="entry name" value="HIS_KIN"/>
    <property type="match status" value="1"/>
</dbReference>
<evidence type="ECO:0000313" key="18">
    <source>
        <dbReference type="Proteomes" id="UP001061361"/>
    </source>
</evidence>
<keyword evidence="10" id="KW-0067">ATP-binding</keyword>
<dbReference type="SUPFAM" id="SSF47384">
    <property type="entry name" value="Homodimeric domain of signal transducing histidine kinase"/>
    <property type="match status" value="1"/>
</dbReference>
<keyword evidence="12" id="KW-0902">Two-component regulatory system</keyword>
<dbReference type="InterPro" id="IPR003660">
    <property type="entry name" value="HAMP_dom"/>
</dbReference>
<dbReference type="PANTHER" id="PTHR45528:SF1">
    <property type="entry name" value="SENSOR HISTIDINE KINASE CPXA"/>
    <property type="match status" value="1"/>
</dbReference>